<reference evidence="8" key="1">
    <citation type="journal article" date="2018" name="MSphere">
        <title>Fusobacterium Genomics Using MinION and Illumina Sequencing Enables Genome Completion and Correction.</title>
        <authorList>
            <person name="Todd S.M."/>
            <person name="Settlage R.E."/>
            <person name="Lahmers K.K."/>
            <person name="Slade D.J."/>
        </authorList>
    </citation>
    <scope>NUCLEOTIDE SEQUENCE [LARGE SCALE GENOMIC DNA]</scope>
    <source>
        <strain evidence="8">ATCC 9817</strain>
    </source>
</reference>
<evidence type="ECO:0000256" key="3">
    <source>
        <dbReference type="ARBA" id="ARBA00023172"/>
    </source>
</evidence>
<keyword evidence="2 4" id="KW-0238">DNA-binding</keyword>
<protein>
    <submittedName>
        <fullName evidence="7">Integrase</fullName>
    </submittedName>
</protein>
<dbReference type="InterPro" id="IPR050090">
    <property type="entry name" value="Tyrosine_recombinase_XerCD"/>
</dbReference>
<gene>
    <name evidence="7" type="ORF">C4N19_07350</name>
</gene>
<dbReference type="PANTHER" id="PTHR30349:SF41">
    <property type="entry name" value="INTEGRASE_RECOMBINASE PROTEIN MJ0367-RELATED"/>
    <property type="match status" value="1"/>
</dbReference>
<evidence type="ECO:0000259" key="5">
    <source>
        <dbReference type="PROSITE" id="PS51898"/>
    </source>
</evidence>
<sequence length="319" mass="37868">MEKFNKANMEVYQMYLESNKARNYETLNTTYRVYESNMKQYMKYLQKYEGNRLLLSDSTIKNCVSILERYINHCREAGNNNQTINNKLTAISSFYIWCVKRDLISHHPFQHKLDRLKKGSFDKRRESYYLTIEDIIKARILMQHNSKKFDIQSRLLWELFLESANRISAIQNLKISQLNLKEGYFKDVKEKGNKIVDVIFLDNTEKVLQEWLEYRKENNLVSDYLFITKEGGQCRQMAQSTIRSRIKKIGELLGNDKLYPHTLRKTAINLLKNIADINTASEFANHNNINTTREHYIKARTGAENREKIRQLKREKGLI</sequence>
<dbReference type="Gene3D" id="1.10.150.130">
    <property type="match status" value="1"/>
</dbReference>
<dbReference type="Proteomes" id="UP000240258">
    <property type="component" value="Chromosome"/>
</dbReference>
<evidence type="ECO:0000313" key="8">
    <source>
        <dbReference type="Proteomes" id="UP000240258"/>
    </source>
</evidence>
<keyword evidence="3" id="KW-0233">DNA recombination</keyword>
<dbReference type="InterPro" id="IPR013762">
    <property type="entry name" value="Integrase-like_cat_sf"/>
</dbReference>
<keyword evidence="8" id="KW-1185">Reference proteome</keyword>
<dbReference type="Gene3D" id="1.10.443.10">
    <property type="entry name" value="Intergrase catalytic core"/>
    <property type="match status" value="1"/>
</dbReference>
<evidence type="ECO:0000256" key="2">
    <source>
        <dbReference type="ARBA" id="ARBA00023125"/>
    </source>
</evidence>
<dbReference type="RefSeq" id="WP_005884554.1">
    <property type="nucleotide sequence ID" value="NZ_CP028102.1"/>
</dbReference>
<feature type="domain" description="Tyr recombinase" evidence="5">
    <location>
        <begin position="125"/>
        <end position="310"/>
    </location>
</feature>
<dbReference type="GeneID" id="62763336"/>
<evidence type="ECO:0000256" key="4">
    <source>
        <dbReference type="PROSITE-ProRule" id="PRU01248"/>
    </source>
</evidence>
<organism evidence="7 8">
    <name type="scientific">Fusobacterium mortiferum ATCC 9817</name>
    <dbReference type="NCBI Taxonomy" id="469616"/>
    <lineage>
        <taxon>Bacteria</taxon>
        <taxon>Fusobacteriati</taxon>
        <taxon>Fusobacteriota</taxon>
        <taxon>Fusobacteriia</taxon>
        <taxon>Fusobacteriales</taxon>
        <taxon>Fusobacteriaceae</taxon>
        <taxon>Fusobacterium</taxon>
    </lineage>
</organism>
<dbReference type="InterPro" id="IPR011010">
    <property type="entry name" value="DNA_brk_join_enz"/>
</dbReference>
<evidence type="ECO:0000259" key="6">
    <source>
        <dbReference type="PROSITE" id="PS51900"/>
    </source>
</evidence>
<dbReference type="CDD" id="cd00397">
    <property type="entry name" value="DNA_BRE_C"/>
    <property type="match status" value="1"/>
</dbReference>
<dbReference type="InterPro" id="IPR044068">
    <property type="entry name" value="CB"/>
</dbReference>
<dbReference type="PANTHER" id="PTHR30349">
    <property type="entry name" value="PHAGE INTEGRASE-RELATED"/>
    <property type="match status" value="1"/>
</dbReference>
<evidence type="ECO:0000256" key="1">
    <source>
        <dbReference type="ARBA" id="ARBA00008857"/>
    </source>
</evidence>
<comment type="similarity">
    <text evidence="1">Belongs to the 'phage' integrase family.</text>
</comment>
<dbReference type="EMBL" id="CP028102">
    <property type="protein sequence ID" value="AVQ18920.1"/>
    <property type="molecule type" value="Genomic_DNA"/>
</dbReference>
<name>A0ABM6TVW3_FUSMR</name>
<dbReference type="Pfam" id="PF00589">
    <property type="entry name" value="Phage_integrase"/>
    <property type="match status" value="1"/>
</dbReference>
<accession>A0ABM6TVW3</accession>
<dbReference type="PROSITE" id="PS51900">
    <property type="entry name" value="CB"/>
    <property type="match status" value="1"/>
</dbReference>
<evidence type="ECO:0000313" key="7">
    <source>
        <dbReference type="EMBL" id="AVQ18920.1"/>
    </source>
</evidence>
<dbReference type="SUPFAM" id="SSF56349">
    <property type="entry name" value="DNA breaking-rejoining enzymes"/>
    <property type="match status" value="1"/>
</dbReference>
<dbReference type="InterPro" id="IPR010998">
    <property type="entry name" value="Integrase_recombinase_N"/>
</dbReference>
<feature type="domain" description="Core-binding (CB)" evidence="6">
    <location>
        <begin position="14"/>
        <end position="99"/>
    </location>
</feature>
<proteinExistence type="inferred from homology"/>
<dbReference type="PROSITE" id="PS51898">
    <property type="entry name" value="TYR_RECOMBINASE"/>
    <property type="match status" value="1"/>
</dbReference>
<dbReference type="InterPro" id="IPR002104">
    <property type="entry name" value="Integrase_catalytic"/>
</dbReference>